<evidence type="ECO:0000256" key="1">
    <source>
        <dbReference type="SAM" id="MobiDB-lite"/>
    </source>
</evidence>
<dbReference type="Proteomes" id="UP001147695">
    <property type="component" value="Unassembled WGS sequence"/>
</dbReference>
<feature type="compositionally biased region" description="Polar residues" evidence="1">
    <location>
        <begin position="307"/>
        <end position="322"/>
    </location>
</feature>
<accession>A0A9W9QFX7</accession>
<evidence type="ECO:0000313" key="2">
    <source>
        <dbReference type="EMBL" id="KAJ5335257.1"/>
    </source>
</evidence>
<reference evidence="2" key="1">
    <citation type="submission" date="2022-12" db="EMBL/GenBank/DDBJ databases">
        <authorList>
            <person name="Petersen C."/>
        </authorList>
    </citation>
    <scope>NUCLEOTIDE SEQUENCE</scope>
    <source>
        <strain evidence="2">IBT 35673</strain>
    </source>
</reference>
<sequence length="498" mass="54035">MTLVAEAVRSEPIASSTGSSMTELQVDTVPIVEEKPLKGPKNVNMKPIPKPQPLVAEHVDIVSIAETKPLIPLDHHTKVTQDRGLVDYTERDVANSTNRADQEARREGSFASSILHVVGIDEISAPRAPLMGLATRIVQALFSVRAGATASAAPEAPDWDIQYTGLENTAGAIKQYPSHLPVYIPNDMPLEPALALASLFVSGGAGAYDWRFGADDPRVACMPACTRYRHPGGSNRVLLIFERPLHGVVFGGAALTEPALTALEDYYRQKWAGWYWTQAYKTVAAIALVVAAPRPVDPESVPDLPGQPQTSSTGENTPTSGTEVADPLVDNGPYVSAPYIDPEVALRWLSPFAPDALVQIGGASAVPPGVRVEWDCNAKIARYSWIHEEKPHVFDIDIDRVVDAIAEQEGLPPHIVLTVNGIRQQFAGFVLRDEFPARATELPAPRNELLIINSPRDSRTVFSMPCFDLRKSVCLIANVHLPAADDHRQSVIPQKPVV</sequence>
<proteinExistence type="predicted"/>
<gene>
    <name evidence="2" type="ORF">N7452_007660</name>
</gene>
<name>A0A9W9QFX7_PENBR</name>
<dbReference type="AlphaFoldDB" id="A0A9W9QFX7"/>
<feature type="region of interest" description="Disordered" evidence="1">
    <location>
        <begin position="1"/>
        <end position="21"/>
    </location>
</feature>
<dbReference type="EMBL" id="JAPZBQ010000004">
    <property type="protein sequence ID" value="KAJ5335257.1"/>
    <property type="molecule type" value="Genomic_DNA"/>
</dbReference>
<feature type="region of interest" description="Disordered" evidence="1">
    <location>
        <begin position="298"/>
        <end position="327"/>
    </location>
</feature>
<organism evidence="2 3">
    <name type="scientific">Penicillium brevicompactum</name>
    <dbReference type="NCBI Taxonomy" id="5074"/>
    <lineage>
        <taxon>Eukaryota</taxon>
        <taxon>Fungi</taxon>
        <taxon>Dikarya</taxon>
        <taxon>Ascomycota</taxon>
        <taxon>Pezizomycotina</taxon>
        <taxon>Eurotiomycetes</taxon>
        <taxon>Eurotiomycetidae</taxon>
        <taxon>Eurotiales</taxon>
        <taxon>Aspergillaceae</taxon>
        <taxon>Penicillium</taxon>
    </lineage>
</organism>
<comment type="caution">
    <text evidence="2">The sequence shown here is derived from an EMBL/GenBank/DDBJ whole genome shotgun (WGS) entry which is preliminary data.</text>
</comment>
<protein>
    <submittedName>
        <fullName evidence="2">Uncharacterized protein</fullName>
    </submittedName>
</protein>
<evidence type="ECO:0000313" key="3">
    <source>
        <dbReference type="Proteomes" id="UP001147695"/>
    </source>
</evidence>
<reference evidence="2" key="2">
    <citation type="journal article" date="2023" name="IMA Fungus">
        <title>Comparative genomic study of the Penicillium genus elucidates a diverse pangenome and 15 lateral gene transfer events.</title>
        <authorList>
            <person name="Petersen C."/>
            <person name="Sorensen T."/>
            <person name="Nielsen M.R."/>
            <person name="Sondergaard T.E."/>
            <person name="Sorensen J.L."/>
            <person name="Fitzpatrick D.A."/>
            <person name="Frisvad J.C."/>
            <person name="Nielsen K.L."/>
        </authorList>
    </citation>
    <scope>NUCLEOTIDE SEQUENCE</scope>
    <source>
        <strain evidence="2">IBT 35673</strain>
    </source>
</reference>